<protein>
    <submittedName>
        <fullName evidence="1">Uncharacterized protein</fullName>
    </submittedName>
</protein>
<organism evidence="1 2">
    <name type="scientific">Gadus morhua</name>
    <name type="common">Atlantic cod</name>
    <dbReference type="NCBI Taxonomy" id="8049"/>
    <lineage>
        <taxon>Eukaryota</taxon>
        <taxon>Metazoa</taxon>
        <taxon>Chordata</taxon>
        <taxon>Craniata</taxon>
        <taxon>Vertebrata</taxon>
        <taxon>Euteleostomi</taxon>
        <taxon>Actinopterygii</taxon>
        <taxon>Neopterygii</taxon>
        <taxon>Teleostei</taxon>
        <taxon>Neoteleostei</taxon>
        <taxon>Acanthomorphata</taxon>
        <taxon>Zeiogadaria</taxon>
        <taxon>Gadariae</taxon>
        <taxon>Gadiformes</taxon>
        <taxon>Gadoidei</taxon>
        <taxon>Gadidae</taxon>
        <taxon>Gadus</taxon>
    </lineage>
</organism>
<proteinExistence type="predicted"/>
<dbReference type="AlphaFoldDB" id="A0A8C5BNK7"/>
<name>A0A8C5BNK7_GADMO</name>
<keyword evidence="2" id="KW-1185">Reference proteome</keyword>
<reference evidence="1" key="2">
    <citation type="submission" date="2025-09" db="UniProtKB">
        <authorList>
            <consortium name="Ensembl"/>
        </authorList>
    </citation>
    <scope>IDENTIFICATION</scope>
</reference>
<evidence type="ECO:0000313" key="2">
    <source>
        <dbReference type="Proteomes" id="UP000694546"/>
    </source>
</evidence>
<accession>A0A8C5BNK7</accession>
<reference evidence="1" key="1">
    <citation type="submission" date="2025-08" db="UniProtKB">
        <authorList>
            <consortium name="Ensembl"/>
        </authorList>
    </citation>
    <scope>IDENTIFICATION</scope>
</reference>
<sequence>VFCSATGMPLGRVFLQLAARLISAWAGLALSLAGRVRRPVNLVTWMGLAAWPSTYFSRVMKDCLLLLGFGGVPETKSEPPETSALAPSLGSGFSWASCMDTSAESGITPPSFHRFSICAVCVN</sequence>
<dbReference type="Proteomes" id="UP000694546">
    <property type="component" value="Chromosome 20"/>
</dbReference>
<dbReference type="Ensembl" id="ENSGMOT00000044187.1">
    <property type="protein sequence ID" value="ENSGMOP00000048760.1"/>
    <property type="gene ID" value="ENSGMOG00000031755.1"/>
</dbReference>
<evidence type="ECO:0000313" key="1">
    <source>
        <dbReference type="Ensembl" id="ENSGMOP00000048760.1"/>
    </source>
</evidence>